<comment type="caution">
    <text evidence="2">The sequence shown here is derived from an EMBL/GenBank/DDBJ whole genome shotgun (WGS) entry which is preliminary data.</text>
</comment>
<protein>
    <submittedName>
        <fullName evidence="2">Uncharacterized protein</fullName>
    </submittedName>
</protein>
<accession>A0A8T2PBZ9</accession>
<dbReference type="AlphaFoldDB" id="A0A8T2PBZ9"/>
<organism evidence="2 3">
    <name type="scientific">Albula glossodonta</name>
    <name type="common">roundjaw bonefish</name>
    <dbReference type="NCBI Taxonomy" id="121402"/>
    <lineage>
        <taxon>Eukaryota</taxon>
        <taxon>Metazoa</taxon>
        <taxon>Chordata</taxon>
        <taxon>Craniata</taxon>
        <taxon>Vertebrata</taxon>
        <taxon>Euteleostomi</taxon>
        <taxon>Actinopterygii</taxon>
        <taxon>Neopterygii</taxon>
        <taxon>Teleostei</taxon>
        <taxon>Albuliformes</taxon>
        <taxon>Albulidae</taxon>
        <taxon>Albula</taxon>
    </lineage>
</organism>
<sequence>MALCFVLLICLSLAELGRVWAQQQTGASQAVGTLSLGRLWHAPYSCLVCVPSPALDLTRFYIAAYSSKESFS</sequence>
<gene>
    <name evidence="2" type="ORF">JZ751_026437</name>
</gene>
<evidence type="ECO:0000313" key="3">
    <source>
        <dbReference type="Proteomes" id="UP000824540"/>
    </source>
</evidence>
<reference evidence="2" key="1">
    <citation type="thesis" date="2021" institute="BYU ScholarsArchive" country="Provo, UT, USA">
        <title>Applications of and Algorithms for Genome Assembly and Genomic Analyses with an Emphasis on Marine Teleosts.</title>
        <authorList>
            <person name="Pickett B.D."/>
        </authorList>
    </citation>
    <scope>NUCLEOTIDE SEQUENCE</scope>
    <source>
        <strain evidence="2">HI-2016</strain>
    </source>
</reference>
<evidence type="ECO:0000256" key="1">
    <source>
        <dbReference type="SAM" id="SignalP"/>
    </source>
</evidence>
<feature type="chain" id="PRO_5035873810" evidence="1">
    <location>
        <begin position="22"/>
        <end position="72"/>
    </location>
</feature>
<keyword evidence="3" id="KW-1185">Reference proteome</keyword>
<dbReference type="Proteomes" id="UP000824540">
    <property type="component" value="Unassembled WGS sequence"/>
</dbReference>
<proteinExistence type="predicted"/>
<keyword evidence="1" id="KW-0732">Signal</keyword>
<feature type="signal peptide" evidence="1">
    <location>
        <begin position="1"/>
        <end position="21"/>
    </location>
</feature>
<dbReference type="EMBL" id="JAFBMS010000008">
    <property type="protein sequence ID" value="KAG9350084.1"/>
    <property type="molecule type" value="Genomic_DNA"/>
</dbReference>
<name>A0A8T2PBZ9_9TELE</name>
<evidence type="ECO:0000313" key="2">
    <source>
        <dbReference type="EMBL" id="KAG9350084.1"/>
    </source>
</evidence>